<proteinExistence type="inferred from homology"/>
<dbReference type="UniPathway" id="UPA00647">
    <property type="reaction ID" value="UER00700"/>
</dbReference>
<dbReference type="GO" id="GO:0051539">
    <property type="term" value="F:4 iron, 4 sulfur cluster binding"/>
    <property type="evidence" value="ECO:0007669"/>
    <property type="project" value="UniProtKB-UniRule"/>
</dbReference>
<comment type="subunit">
    <text evidence="5">The ferredoxin:CoB-CoM heterodisulfide reductase is composed of three subunits; HdrA, HdrB and HdrC.</text>
</comment>
<keyword evidence="6" id="KW-1133">Transmembrane helix</keyword>
<evidence type="ECO:0000313" key="7">
    <source>
        <dbReference type="EMBL" id="HGN36394.1"/>
    </source>
</evidence>
<comment type="cofactor">
    <cofactor evidence="5">
        <name>FAD</name>
        <dbReference type="ChEBI" id="CHEBI:57692"/>
    </cofactor>
</comment>
<keyword evidence="2 5" id="KW-0560">Oxidoreductase</keyword>
<feature type="transmembrane region" description="Helical" evidence="6">
    <location>
        <begin position="48"/>
        <end position="71"/>
    </location>
</feature>
<comment type="cofactor">
    <cofactor evidence="5">
        <name>[4Fe-4S] cluster</name>
        <dbReference type="ChEBI" id="CHEBI:49883"/>
    </cofactor>
</comment>
<evidence type="ECO:0000256" key="3">
    <source>
        <dbReference type="ARBA" id="ARBA00023004"/>
    </source>
</evidence>
<dbReference type="EMBL" id="DTBZ01000040">
    <property type="protein sequence ID" value="HGQ17662.1"/>
    <property type="molecule type" value="Genomic_DNA"/>
</dbReference>
<dbReference type="Pfam" id="PF12831">
    <property type="entry name" value="FAD_oxidored"/>
    <property type="match status" value="1"/>
</dbReference>
<evidence type="ECO:0000256" key="5">
    <source>
        <dbReference type="RuleBase" id="RU366072"/>
    </source>
</evidence>
<protein>
    <recommendedName>
        <fullName evidence="5">CoB--CoM heterodisulfide reductase iron-sulfur subunit A</fullName>
        <ecNumber evidence="5">1.8.-.-</ecNumber>
    </recommendedName>
</protein>
<comment type="caution">
    <text evidence="7">The sequence shown here is derived from an EMBL/GenBank/DDBJ whole genome shotgun (WGS) entry which is preliminary data.</text>
</comment>
<dbReference type="EC" id="1.8.-.-" evidence="5"/>
<comment type="similarity">
    <text evidence="5">Belongs to the HdrA family.</text>
</comment>
<keyword evidence="5" id="KW-0004">4Fe-4S</keyword>
<gene>
    <name evidence="7" type="ORF">ENT87_02445</name>
    <name evidence="8" type="ORF">ENU30_01580</name>
</gene>
<keyword evidence="5" id="KW-0274">FAD</keyword>
<comment type="pathway">
    <text evidence="5">Cofactor metabolism; coenzyme M-coenzyme B heterodisulfide reduction; coenzyme B and coenzyme M from coenzyme M-coenzyme B heterodisulfide: step 1/1.</text>
</comment>
<evidence type="ECO:0000256" key="1">
    <source>
        <dbReference type="ARBA" id="ARBA00022723"/>
    </source>
</evidence>
<name>A0A7J3I6H8_9CREN</name>
<keyword evidence="5" id="KW-0285">Flavoprotein</keyword>
<reference evidence="7" key="1">
    <citation type="journal article" date="2020" name="mSystems">
        <title>Genome- and Community-Level Interaction Insights into Carbon Utilization and Element Cycling Functions of Hydrothermarchaeota in Hydrothermal Sediment.</title>
        <authorList>
            <person name="Zhou Z."/>
            <person name="Liu Y."/>
            <person name="Xu W."/>
            <person name="Pan J."/>
            <person name="Luo Z.H."/>
            <person name="Li M."/>
        </authorList>
    </citation>
    <scope>NUCLEOTIDE SEQUENCE [LARGE SCALE GENOMIC DNA]</scope>
    <source>
        <strain evidence="7">SpSt-618</strain>
        <strain evidence="8">SpSt-657</strain>
    </source>
</reference>
<comment type="function">
    <text evidence="5">Part of a complex that catalyzes the reversible reduction of CoM-S-S-CoB to the thiol-coenzymes H-S-CoM (coenzyme M) and H-S-CoB (coenzyme B).</text>
</comment>
<evidence type="ECO:0000313" key="8">
    <source>
        <dbReference type="EMBL" id="HGQ17662.1"/>
    </source>
</evidence>
<dbReference type="EMBL" id="DTAI01000073">
    <property type="protein sequence ID" value="HGN36394.1"/>
    <property type="molecule type" value="Genomic_DNA"/>
</dbReference>
<sequence length="96" mass="10327">MSRDKRTLIKGPPPSDYYGIPYRSLIPLKVENLIVAGRCISSTHEAQAAIRIIPIVVAIGQAAGIAAALSAKLSTPPRRLNVSLLRKTLREQGAII</sequence>
<dbReference type="InterPro" id="IPR039650">
    <property type="entry name" value="HdrA-like"/>
</dbReference>
<dbReference type="GO" id="GO:0046872">
    <property type="term" value="F:metal ion binding"/>
    <property type="evidence" value="ECO:0007669"/>
    <property type="project" value="UniProtKB-KW"/>
</dbReference>
<keyword evidence="6" id="KW-0472">Membrane</keyword>
<dbReference type="PANTHER" id="PTHR43498">
    <property type="entry name" value="FERREDOXIN:COB-COM HETERODISULFIDE REDUCTASE SUBUNIT A"/>
    <property type="match status" value="1"/>
</dbReference>
<keyword evidence="1 5" id="KW-0479">Metal-binding</keyword>
<organism evidence="7">
    <name type="scientific">Ignisphaera aggregans</name>
    <dbReference type="NCBI Taxonomy" id="334771"/>
    <lineage>
        <taxon>Archaea</taxon>
        <taxon>Thermoproteota</taxon>
        <taxon>Thermoprotei</taxon>
        <taxon>Desulfurococcales</taxon>
        <taxon>Desulfurococcaceae</taxon>
        <taxon>Ignisphaera</taxon>
    </lineage>
</organism>
<evidence type="ECO:0000256" key="6">
    <source>
        <dbReference type="SAM" id="Phobius"/>
    </source>
</evidence>
<keyword evidence="4 5" id="KW-0411">Iron-sulfur</keyword>
<dbReference type="GO" id="GO:0016491">
    <property type="term" value="F:oxidoreductase activity"/>
    <property type="evidence" value="ECO:0007669"/>
    <property type="project" value="UniProtKB-UniRule"/>
</dbReference>
<accession>A0A7J3I6H8</accession>
<evidence type="ECO:0000256" key="4">
    <source>
        <dbReference type="ARBA" id="ARBA00023014"/>
    </source>
</evidence>
<keyword evidence="6" id="KW-0812">Transmembrane</keyword>
<keyword evidence="3 5" id="KW-0408">Iron</keyword>
<dbReference type="PANTHER" id="PTHR43498:SF1">
    <property type="entry name" value="COB--COM HETERODISULFIDE REDUCTASE IRON-SULFUR SUBUNIT A"/>
    <property type="match status" value="1"/>
</dbReference>
<dbReference type="AlphaFoldDB" id="A0A7J3I6H8"/>
<evidence type="ECO:0000256" key="2">
    <source>
        <dbReference type="ARBA" id="ARBA00023002"/>
    </source>
</evidence>